<protein>
    <recommendedName>
        <fullName evidence="5">RING-type domain-containing protein</fullName>
    </recommendedName>
</protein>
<dbReference type="EMBL" id="CAJJDN010000086">
    <property type="protein sequence ID" value="CAD8106401.1"/>
    <property type="molecule type" value="Genomic_DNA"/>
</dbReference>
<dbReference type="SMART" id="SM00184">
    <property type="entry name" value="RING"/>
    <property type="match status" value="1"/>
</dbReference>
<feature type="coiled-coil region" evidence="2">
    <location>
        <begin position="56"/>
        <end position="109"/>
    </location>
</feature>
<comment type="caution">
    <text evidence="6">The sequence shown here is derived from an EMBL/GenBank/DDBJ whole genome shotgun (WGS) entry which is preliminary data.</text>
</comment>
<feature type="compositionally biased region" description="Basic and acidic residues" evidence="3">
    <location>
        <begin position="292"/>
        <end position="309"/>
    </location>
</feature>
<keyword evidence="1" id="KW-0479">Metal-binding</keyword>
<keyword evidence="7" id="KW-1185">Reference proteome</keyword>
<proteinExistence type="predicted"/>
<dbReference type="Pfam" id="PF13920">
    <property type="entry name" value="zf-C3HC4_3"/>
    <property type="match status" value="1"/>
</dbReference>
<feature type="compositionally biased region" description="Low complexity" evidence="3">
    <location>
        <begin position="232"/>
        <end position="248"/>
    </location>
</feature>
<dbReference type="GO" id="GO:0008270">
    <property type="term" value="F:zinc ion binding"/>
    <property type="evidence" value="ECO:0007669"/>
    <property type="project" value="UniProtKB-KW"/>
</dbReference>
<keyword evidence="2" id="KW-0175">Coiled coil</keyword>
<feature type="region of interest" description="Disordered" evidence="3">
    <location>
        <begin position="230"/>
        <end position="312"/>
    </location>
</feature>
<feature type="signal peptide" evidence="4">
    <location>
        <begin position="1"/>
        <end position="19"/>
    </location>
</feature>
<evidence type="ECO:0000256" key="4">
    <source>
        <dbReference type="SAM" id="SignalP"/>
    </source>
</evidence>
<accession>A0A8S1PTR8</accession>
<evidence type="ECO:0000313" key="7">
    <source>
        <dbReference type="Proteomes" id="UP000692954"/>
    </source>
</evidence>
<evidence type="ECO:0000256" key="3">
    <source>
        <dbReference type="SAM" id="MobiDB-lite"/>
    </source>
</evidence>
<evidence type="ECO:0000313" key="6">
    <source>
        <dbReference type="EMBL" id="CAD8106401.1"/>
    </source>
</evidence>
<evidence type="ECO:0000256" key="2">
    <source>
        <dbReference type="SAM" id="Coils"/>
    </source>
</evidence>
<dbReference type="PROSITE" id="PS50089">
    <property type="entry name" value="ZF_RING_2"/>
    <property type="match status" value="1"/>
</dbReference>
<feature type="compositionally biased region" description="Low complexity" evidence="3">
    <location>
        <begin position="267"/>
        <end position="291"/>
    </location>
</feature>
<feature type="domain" description="RING-type" evidence="5">
    <location>
        <begin position="352"/>
        <end position="388"/>
    </location>
</feature>
<dbReference type="Proteomes" id="UP000692954">
    <property type="component" value="Unassembled WGS sequence"/>
</dbReference>
<reference evidence="6" key="1">
    <citation type="submission" date="2021-01" db="EMBL/GenBank/DDBJ databases">
        <authorList>
            <consortium name="Genoscope - CEA"/>
            <person name="William W."/>
        </authorList>
    </citation>
    <scope>NUCLEOTIDE SEQUENCE</scope>
</reference>
<keyword evidence="1" id="KW-0863">Zinc-finger</keyword>
<keyword evidence="1" id="KW-0862">Zinc</keyword>
<evidence type="ECO:0000259" key="5">
    <source>
        <dbReference type="PROSITE" id="PS50089"/>
    </source>
</evidence>
<sequence length="399" mass="48098">MWKIQLLFLYLYFYNLSLLKNIKKNQFLSFQSDCYSNQYKLNNSQEKMQGKFQGMLQRSEEKKQRIIQKIEYTKEQQQLSIEKNNQKKSLKLQIKIDQLEAEIQKINKSDQIAKDYHRVYNGLQNQFQITQNQQIEKLTQAQRNENYKLLCSIKRQAINLQSQVYKQKHIDPLIQICFHCNELLKQYLKFGVDLQFQQADIFEIDNEANQKLQEREKLKEERMLEKYDKKQYQNNQQLQSQQKQQDGNNKQKKKERSNNSQERKSKQQQQENQYETKQQFQQDQGDQYSNLQDKKNKNQSKQEQEKEQDSDIIMMQKFNNLKIEDKKQENQIIKQQEKPQETQKGKDDSKLCQICFELPKGYVATPCGHFVYCQQCKNLAQGQCLICREPIQLMIKVFQ</sequence>
<gene>
    <name evidence="6" type="ORF">PSON_ATCC_30995.1.T0860189</name>
</gene>
<organism evidence="6 7">
    <name type="scientific">Paramecium sonneborni</name>
    <dbReference type="NCBI Taxonomy" id="65129"/>
    <lineage>
        <taxon>Eukaryota</taxon>
        <taxon>Sar</taxon>
        <taxon>Alveolata</taxon>
        <taxon>Ciliophora</taxon>
        <taxon>Intramacronucleata</taxon>
        <taxon>Oligohymenophorea</taxon>
        <taxon>Peniculida</taxon>
        <taxon>Parameciidae</taxon>
        <taxon>Paramecium</taxon>
    </lineage>
</organism>
<dbReference type="AlphaFoldDB" id="A0A8S1PTR8"/>
<dbReference type="OrthoDB" id="5855668at2759"/>
<name>A0A8S1PTR8_9CILI</name>
<dbReference type="InterPro" id="IPR001841">
    <property type="entry name" value="Znf_RING"/>
</dbReference>
<evidence type="ECO:0000256" key="1">
    <source>
        <dbReference type="PROSITE-ProRule" id="PRU00175"/>
    </source>
</evidence>
<feature type="chain" id="PRO_5035821408" description="RING-type domain-containing protein" evidence="4">
    <location>
        <begin position="20"/>
        <end position="399"/>
    </location>
</feature>
<keyword evidence="4" id="KW-0732">Signal</keyword>